<dbReference type="InterPro" id="IPR036249">
    <property type="entry name" value="Thioredoxin-like_sf"/>
</dbReference>
<reference evidence="3" key="1">
    <citation type="journal article" date="2014" name="Int. J. Syst. Evol. Microbiol.">
        <title>Complete genome sequence of Corynebacterium casei LMG S-19264T (=DSM 44701T), isolated from a smear-ripened cheese.</title>
        <authorList>
            <consortium name="US DOE Joint Genome Institute (JGI-PGF)"/>
            <person name="Walter F."/>
            <person name="Albersmeier A."/>
            <person name="Kalinowski J."/>
            <person name="Ruckert C."/>
        </authorList>
    </citation>
    <scope>NUCLEOTIDE SEQUENCE</scope>
    <source>
        <strain evidence="3">JCM 4122</strain>
    </source>
</reference>
<gene>
    <name evidence="3" type="ORF">GCM10017667_20890</name>
</gene>
<proteinExistence type="predicted"/>
<feature type="compositionally biased region" description="Basic and acidic residues" evidence="1">
    <location>
        <begin position="55"/>
        <end position="64"/>
    </location>
</feature>
<reference evidence="3" key="2">
    <citation type="submission" date="2020-09" db="EMBL/GenBank/DDBJ databases">
        <authorList>
            <person name="Sun Q."/>
            <person name="Ohkuma M."/>
        </authorList>
    </citation>
    <scope>NUCLEOTIDE SEQUENCE</scope>
    <source>
        <strain evidence="3">JCM 4122</strain>
    </source>
</reference>
<dbReference type="EMBL" id="BNBE01000001">
    <property type="protein sequence ID" value="GHF91411.1"/>
    <property type="molecule type" value="Genomic_DNA"/>
</dbReference>
<dbReference type="Gene3D" id="3.40.30.10">
    <property type="entry name" value="Glutaredoxin"/>
    <property type="match status" value="1"/>
</dbReference>
<dbReference type="InterPro" id="IPR013740">
    <property type="entry name" value="Redoxin"/>
</dbReference>
<evidence type="ECO:0000256" key="1">
    <source>
        <dbReference type="SAM" id="MobiDB-lite"/>
    </source>
</evidence>
<comment type="caution">
    <text evidence="3">The sequence shown here is derived from an EMBL/GenBank/DDBJ whole genome shotgun (WGS) entry which is preliminary data.</text>
</comment>
<dbReference type="GeneID" id="95664003"/>
<dbReference type="Pfam" id="PF08534">
    <property type="entry name" value="Redoxin"/>
    <property type="match status" value="1"/>
</dbReference>
<accession>A0A919BIH5</accession>
<dbReference type="GO" id="GO:0016491">
    <property type="term" value="F:oxidoreductase activity"/>
    <property type="evidence" value="ECO:0007669"/>
    <property type="project" value="InterPro"/>
</dbReference>
<dbReference type="Proteomes" id="UP000632849">
    <property type="component" value="Unassembled WGS sequence"/>
</dbReference>
<feature type="domain" description="Redoxin" evidence="2">
    <location>
        <begin position="48"/>
        <end position="173"/>
    </location>
</feature>
<evidence type="ECO:0000313" key="4">
    <source>
        <dbReference type="Proteomes" id="UP000632849"/>
    </source>
</evidence>
<protein>
    <recommendedName>
        <fullName evidence="2">Redoxin domain-containing protein</fullName>
    </recommendedName>
</protein>
<dbReference type="RefSeq" id="WP_229915278.1">
    <property type="nucleotide sequence ID" value="NZ_BNBE01000001.1"/>
</dbReference>
<name>A0A919BIH5_STRFL</name>
<evidence type="ECO:0000313" key="3">
    <source>
        <dbReference type="EMBL" id="GHF91411.1"/>
    </source>
</evidence>
<feature type="region of interest" description="Disordered" evidence="1">
    <location>
        <begin position="31"/>
        <end position="64"/>
    </location>
</feature>
<evidence type="ECO:0000259" key="2">
    <source>
        <dbReference type="Pfam" id="PF08534"/>
    </source>
</evidence>
<dbReference type="AlphaFoldDB" id="A0A919BIH5"/>
<sequence length="179" mass="18689">MLVAAVVLIGCLSVFNLFLLLALARRTSASSGNSGEYVSDAPENKLPDGSPVPEFRTRTHSGEEIDRDSVANGSVVGFLSTTCGPCIEQAPEFAAMAKDHPGGRDHVLVFLKGGGPERQRMIDLLDPVARVVTEAAGSEGASASFGIVRWPSYLDVDAEGRVHDRGQVAGPVPTTAAAS</sequence>
<keyword evidence="4" id="KW-1185">Reference proteome</keyword>
<organism evidence="3 4">
    <name type="scientific">Streptomyces filamentosus</name>
    <name type="common">Streptomyces roseosporus</name>
    <dbReference type="NCBI Taxonomy" id="67294"/>
    <lineage>
        <taxon>Bacteria</taxon>
        <taxon>Bacillati</taxon>
        <taxon>Actinomycetota</taxon>
        <taxon>Actinomycetes</taxon>
        <taxon>Kitasatosporales</taxon>
        <taxon>Streptomycetaceae</taxon>
        <taxon>Streptomyces</taxon>
    </lineage>
</organism>
<dbReference type="SUPFAM" id="SSF52833">
    <property type="entry name" value="Thioredoxin-like"/>
    <property type="match status" value="1"/>
</dbReference>